<comment type="caution">
    <text evidence="1">The sequence shown here is derived from an EMBL/GenBank/DDBJ whole genome shotgun (WGS) entry which is preliminary data.</text>
</comment>
<evidence type="ECO:0000313" key="1">
    <source>
        <dbReference type="EMBL" id="PZR79409.1"/>
    </source>
</evidence>
<dbReference type="EMBL" id="QHBU01000208">
    <property type="protein sequence ID" value="PZR79409.1"/>
    <property type="molecule type" value="Genomic_DNA"/>
</dbReference>
<organism evidence="1 2">
    <name type="scientific">Candidatus Aeolococcus gillhamiae</name>
    <dbReference type="NCBI Taxonomy" id="3127015"/>
    <lineage>
        <taxon>Bacteria</taxon>
        <taxon>Bacillati</taxon>
        <taxon>Candidatus Dormiibacterota</taxon>
        <taxon>Candidatus Dormibacteria</taxon>
        <taxon>Candidatus Aeolococcales</taxon>
        <taxon>Candidatus Aeolococcaceae</taxon>
        <taxon>Candidatus Aeolococcus</taxon>
    </lineage>
</organism>
<reference evidence="1 2" key="1">
    <citation type="journal article" date="2017" name="Nature">
        <title>Atmospheric trace gases support primary production in Antarctic desert surface soil.</title>
        <authorList>
            <person name="Ji M."/>
            <person name="Greening C."/>
            <person name="Vanwonterghem I."/>
            <person name="Carere C.R."/>
            <person name="Bay S.K."/>
            <person name="Steen J.A."/>
            <person name="Montgomery K."/>
            <person name="Lines T."/>
            <person name="Beardall J."/>
            <person name="van Dorst J."/>
            <person name="Snape I."/>
            <person name="Stott M.B."/>
            <person name="Hugenholtz P."/>
            <person name="Ferrari B.C."/>
        </authorList>
    </citation>
    <scope>NUCLEOTIDE SEQUENCE [LARGE SCALE GENOMIC DNA]</scope>
    <source>
        <strain evidence="1">RRmetagenome_bin12</strain>
    </source>
</reference>
<sequence length="191" mass="21849">MTTFDRHTERAAEAGDTELMLRRVLDLVNAAPKMPLSSTVRLEKDEVVELLEEAVERLPDELRQARWLLKEREEYLAKVQREADDILAAARDRAERIVQRTELVRESQRLSRRILDEANEEARRLRHEAEDYCDQKLASFEIQLQRIMKTVHGGREKLQIAPLATPGAPAGAGIVDAEMDSGEVFFDQDQG</sequence>
<evidence type="ECO:0008006" key="3">
    <source>
        <dbReference type="Google" id="ProtNLM"/>
    </source>
</evidence>
<gene>
    <name evidence="1" type="ORF">DLM65_10790</name>
</gene>
<dbReference type="Proteomes" id="UP000248724">
    <property type="component" value="Unassembled WGS sequence"/>
</dbReference>
<accession>A0A2W5Z232</accession>
<proteinExistence type="predicted"/>
<protein>
    <recommendedName>
        <fullName evidence="3">ATPase</fullName>
    </recommendedName>
</protein>
<evidence type="ECO:0000313" key="2">
    <source>
        <dbReference type="Proteomes" id="UP000248724"/>
    </source>
</evidence>
<name>A0A2W5Z232_9BACT</name>
<dbReference type="AlphaFoldDB" id="A0A2W5Z232"/>